<dbReference type="AlphaFoldDB" id="A0A1S8WNK0"/>
<feature type="non-terminal residue" evidence="1">
    <location>
        <position position="82"/>
    </location>
</feature>
<dbReference type="Gene3D" id="2.60.120.200">
    <property type="match status" value="1"/>
</dbReference>
<name>A0A1S8WNK0_OPIVI</name>
<organism evidence="1 2">
    <name type="scientific">Opisthorchis viverrini</name>
    <name type="common">Southeast Asian liver fluke</name>
    <dbReference type="NCBI Taxonomy" id="6198"/>
    <lineage>
        <taxon>Eukaryota</taxon>
        <taxon>Metazoa</taxon>
        <taxon>Spiralia</taxon>
        <taxon>Lophotrochozoa</taxon>
        <taxon>Platyhelminthes</taxon>
        <taxon>Trematoda</taxon>
        <taxon>Digenea</taxon>
        <taxon>Opisthorchiida</taxon>
        <taxon>Opisthorchiata</taxon>
        <taxon>Opisthorchiidae</taxon>
        <taxon>Opisthorchis</taxon>
    </lineage>
</organism>
<evidence type="ECO:0000313" key="2">
    <source>
        <dbReference type="Proteomes" id="UP000243686"/>
    </source>
</evidence>
<evidence type="ECO:0008006" key="3">
    <source>
        <dbReference type="Google" id="ProtNLM"/>
    </source>
</evidence>
<protein>
    <recommendedName>
        <fullName evidence="3">Laminin G domain-containing protein</fullName>
    </recommendedName>
</protein>
<proteinExistence type="predicted"/>
<reference evidence="1 2" key="1">
    <citation type="submission" date="2015-03" db="EMBL/GenBank/DDBJ databases">
        <title>Draft genome of the nematode, Opisthorchis viverrini.</title>
        <authorList>
            <person name="Mitreva M."/>
        </authorList>
    </citation>
    <scope>NUCLEOTIDE SEQUENCE [LARGE SCALE GENOMIC DNA]</scope>
    <source>
        <strain evidence="1">Khon Kaen</strain>
    </source>
</reference>
<keyword evidence="2" id="KW-1185">Reference proteome</keyword>
<accession>A0A1S8WNK0</accession>
<dbReference type="InterPro" id="IPR013320">
    <property type="entry name" value="ConA-like_dom_sf"/>
</dbReference>
<dbReference type="SUPFAM" id="SSF49899">
    <property type="entry name" value="Concanavalin A-like lectins/glucanases"/>
    <property type="match status" value="1"/>
</dbReference>
<dbReference type="Proteomes" id="UP000243686">
    <property type="component" value="Unassembled WGS sequence"/>
</dbReference>
<gene>
    <name evidence="1" type="ORF">X801_08151</name>
</gene>
<dbReference type="EMBL" id="KV899087">
    <property type="protein sequence ID" value="OON16039.1"/>
    <property type="molecule type" value="Genomic_DNA"/>
</dbReference>
<feature type="non-terminal residue" evidence="1">
    <location>
        <position position="1"/>
    </location>
</feature>
<evidence type="ECO:0000313" key="1">
    <source>
        <dbReference type="EMBL" id="OON16039.1"/>
    </source>
</evidence>
<sequence length="82" mass="9326">WHRVAISMQKAEVRLFVDCRQRESVAYNRTTITVDSRGRMRVLKDGIQGAIQDLFVAPTADIASKQCDVYTTDCLEDQMMGD</sequence>